<gene>
    <name evidence="1" type="ORF">NUW58_g3634</name>
</gene>
<accession>A0ACC1PA25</accession>
<evidence type="ECO:0000313" key="1">
    <source>
        <dbReference type="EMBL" id="KAJ2989116.1"/>
    </source>
</evidence>
<protein>
    <submittedName>
        <fullName evidence="1">Uncharacterized protein</fullName>
    </submittedName>
</protein>
<name>A0ACC1PA25_9PEZI</name>
<reference evidence="1" key="1">
    <citation type="submission" date="2022-10" db="EMBL/GenBank/DDBJ databases">
        <title>Genome Sequence of Xylaria curta.</title>
        <authorList>
            <person name="Buettner E."/>
        </authorList>
    </citation>
    <scope>NUCLEOTIDE SEQUENCE</scope>
    <source>
        <strain evidence="1">Babe10</strain>
    </source>
</reference>
<keyword evidence="2" id="KW-1185">Reference proteome</keyword>
<dbReference type="EMBL" id="JAPDGR010000565">
    <property type="protein sequence ID" value="KAJ2989116.1"/>
    <property type="molecule type" value="Genomic_DNA"/>
</dbReference>
<organism evidence="1 2">
    <name type="scientific">Xylaria curta</name>
    <dbReference type="NCBI Taxonomy" id="42375"/>
    <lineage>
        <taxon>Eukaryota</taxon>
        <taxon>Fungi</taxon>
        <taxon>Dikarya</taxon>
        <taxon>Ascomycota</taxon>
        <taxon>Pezizomycotina</taxon>
        <taxon>Sordariomycetes</taxon>
        <taxon>Xylariomycetidae</taxon>
        <taxon>Xylariales</taxon>
        <taxon>Xylariaceae</taxon>
        <taxon>Xylaria</taxon>
    </lineage>
</organism>
<evidence type="ECO:0000313" key="2">
    <source>
        <dbReference type="Proteomes" id="UP001143856"/>
    </source>
</evidence>
<sequence length="412" mass="45759">MATSIDSFGGLGASMLADITATIVRRFQEEHLYQFIRLRDGLLRLEHSDDTDIYRILHRELLGRMDEMWDGVRQALRSELPSTLDQLFGSLKPDFQEAGRLPASYRHPTLTPPRASSDAQAATSFVSEPPIAQSPPKPMITSPVGISARSPTLAPNVAVVEKDTKPKATFDPEIHVIDSADEHSNKRASDPHEPATRPLKKKARKTLEMYDWTFCDKPPIKKNMSLRAAEPEECIFSFGDYPGVYVLRCKLTKCKKRLGRDGPIIFTSHPFKGDGLALAHFEGEGHNIQDEEEIFRKYAIRVNDGSAECNTTKRGDSVFGSSSSEEDIPPRLTSPKKPRDKGKKPERPYDLNIPRTALAETSASASGPNTNESFKDSFYRAGPLKSMSGVTLATDDDVEVPFEARRLELAGE</sequence>
<proteinExistence type="predicted"/>
<dbReference type="Proteomes" id="UP001143856">
    <property type="component" value="Unassembled WGS sequence"/>
</dbReference>
<comment type="caution">
    <text evidence="1">The sequence shown here is derived from an EMBL/GenBank/DDBJ whole genome shotgun (WGS) entry which is preliminary data.</text>
</comment>